<dbReference type="RefSeq" id="WP_184262059.1">
    <property type="nucleotide sequence ID" value="NZ_JACIIX010000003.1"/>
</dbReference>
<dbReference type="EMBL" id="JACIIX010000003">
    <property type="protein sequence ID" value="MBB6209619.1"/>
    <property type="molecule type" value="Genomic_DNA"/>
</dbReference>
<keyword evidence="6" id="KW-1185">Reference proteome</keyword>
<reference evidence="5 6" key="1">
    <citation type="submission" date="2020-08" db="EMBL/GenBank/DDBJ databases">
        <title>Genomic Encyclopedia of Type Strains, Phase IV (KMG-IV): sequencing the most valuable type-strain genomes for metagenomic binning, comparative biology and taxonomic classification.</title>
        <authorList>
            <person name="Goeker M."/>
        </authorList>
    </citation>
    <scope>NUCLEOTIDE SEQUENCE [LARGE SCALE GENOMIC DNA]</scope>
    <source>
        <strain evidence="5 6">DSM 11590</strain>
    </source>
</reference>
<evidence type="ECO:0000313" key="6">
    <source>
        <dbReference type="Proteomes" id="UP000544872"/>
    </source>
</evidence>
<dbReference type="InterPro" id="IPR036249">
    <property type="entry name" value="Thioredoxin-like_sf"/>
</dbReference>
<dbReference type="InterPro" id="IPR006659">
    <property type="entry name" value="Arsenate_reductase"/>
</dbReference>
<dbReference type="InterPro" id="IPR006660">
    <property type="entry name" value="Arsenate_reductase-like"/>
</dbReference>
<sequence length="114" mass="12313">MSTVTIYHNPRCSKSRETLALLESRGVTPVVVEYLQTPPTVSELTRIVALLGGEARVLVRPKEAKEEGILLEALDEAGLIAALAAHPRAIERPIVVTETAARLGRPPEAVLEIL</sequence>
<evidence type="ECO:0000313" key="5">
    <source>
        <dbReference type="EMBL" id="MBB6209619.1"/>
    </source>
</evidence>
<dbReference type="SUPFAM" id="SSF52833">
    <property type="entry name" value="Thioredoxin-like"/>
    <property type="match status" value="1"/>
</dbReference>
<proteinExistence type="inferred from homology"/>
<dbReference type="PANTHER" id="PTHR30041">
    <property type="entry name" value="ARSENATE REDUCTASE"/>
    <property type="match status" value="1"/>
</dbReference>
<dbReference type="PANTHER" id="PTHR30041:SF4">
    <property type="entry name" value="ARSENATE REDUCTASE"/>
    <property type="match status" value="1"/>
</dbReference>
<dbReference type="CDD" id="cd03034">
    <property type="entry name" value="ArsC_ArsC"/>
    <property type="match status" value="1"/>
</dbReference>
<dbReference type="PROSITE" id="PS51353">
    <property type="entry name" value="ARSC"/>
    <property type="match status" value="1"/>
</dbReference>
<dbReference type="Gene3D" id="3.40.30.10">
    <property type="entry name" value="Glutaredoxin"/>
    <property type="match status" value="1"/>
</dbReference>
<comment type="caution">
    <text evidence="5">The sequence shown here is derived from an EMBL/GenBank/DDBJ whole genome shotgun (WGS) entry which is preliminary data.</text>
</comment>
<organism evidence="5 6">
    <name type="scientific">Novispirillum itersonii</name>
    <name type="common">Aquaspirillum itersonii</name>
    <dbReference type="NCBI Taxonomy" id="189"/>
    <lineage>
        <taxon>Bacteria</taxon>
        <taxon>Pseudomonadati</taxon>
        <taxon>Pseudomonadota</taxon>
        <taxon>Alphaproteobacteria</taxon>
        <taxon>Rhodospirillales</taxon>
        <taxon>Novispirillaceae</taxon>
        <taxon>Novispirillum</taxon>
    </lineage>
</organism>
<comment type="similarity">
    <text evidence="1 3 4">Belongs to the ArsC family.</text>
</comment>
<evidence type="ECO:0000256" key="2">
    <source>
        <dbReference type="ARBA" id="ARBA00023002"/>
    </source>
</evidence>
<name>A0A7W9ZGH0_NOVIT</name>
<dbReference type="NCBIfam" id="TIGR00014">
    <property type="entry name" value="arsC"/>
    <property type="match status" value="1"/>
</dbReference>
<comment type="catalytic activity">
    <reaction evidence="4">
        <text>[glutaredoxin]-dithiol + arsenate + glutathione + H(+) = glutathionyl-S-S-[glutaredoxin] + arsenite + H2O</text>
        <dbReference type="Rhea" id="RHEA:22016"/>
        <dbReference type="Rhea" id="RHEA-COMP:10729"/>
        <dbReference type="Rhea" id="RHEA-COMP:17668"/>
        <dbReference type="ChEBI" id="CHEBI:15377"/>
        <dbReference type="ChEBI" id="CHEBI:15378"/>
        <dbReference type="ChEBI" id="CHEBI:29242"/>
        <dbReference type="ChEBI" id="CHEBI:29950"/>
        <dbReference type="ChEBI" id="CHEBI:48597"/>
        <dbReference type="ChEBI" id="CHEBI:57925"/>
        <dbReference type="ChEBI" id="CHEBI:146199"/>
        <dbReference type="EC" id="1.20.4.1"/>
    </reaction>
</comment>
<protein>
    <recommendedName>
        <fullName evidence="4">Arsenate reductase</fullName>
        <ecNumber evidence="4">1.20.4.1</ecNumber>
    </recommendedName>
</protein>
<dbReference type="Pfam" id="PF03960">
    <property type="entry name" value="ArsC"/>
    <property type="match status" value="1"/>
</dbReference>
<gene>
    <name evidence="5" type="ORF">FHS48_001027</name>
</gene>
<evidence type="ECO:0000256" key="4">
    <source>
        <dbReference type="RuleBase" id="RU362029"/>
    </source>
</evidence>
<evidence type="ECO:0000256" key="3">
    <source>
        <dbReference type="PROSITE-ProRule" id="PRU01282"/>
    </source>
</evidence>
<dbReference type="Proteomes" id="UP000544872">
    <property type="component" value="Unassembled WGS sequence"/>
</dbReference>
<keyword evidence="2 4" id="KW-0560">Oxidoreductase</keyword>
<evidence type="ECO:0000256" key="1">
    <source>
        <dbReference type="ARBA" id="ARBA00007198"/>
    </source>
</evidence>
<dbReference type="EC" id="1.20.4.1" evidence="4"/>
<dbReference type="GO" id="GO:0008794">
    <property type="term" value="F:arsenate reductase (glutaredoxin) activity"/>
    <property type="evidence" value="ECO:0007669"/>
    <property type="project" value="UniProtKB-UniRule"/>
</dbReference>
<dbReference type="AlphaFoldDB" id="A0A7W9ZGH0"/>
<accession>A0A7W9ZGH0</accession>